<dbReference type="InterPro" id="IPR050678">
    <property type="entry name" value="DNA_Partitioning_ATPase"/>
</dbReference>
<dbReference type="CDD" id="cd02042">
    <property type="entry name" value="ParAB_family"/>
    <property type="match status" value="1"/>
</dbReference>
<dbReference type="SUPFAM" id="SSF52540">
    <property type="entry name" value="P-loop containing nucleoside triphosphate hydrolases"/>
    <property type="match status" value="1"/>
</dbReference>
<dbReference type="Pfam" id="PF01656">
    <property type="entry name" value="CbiA"/>
    <property type="match status" value="1"/>
</dbReference>
<dbReference type="PANTHER" id="PTHR13696:SF99">
    <property type="entry name" value="COBYRINIC ACID AC-DIAMIDE SYNTHASE"/>
    <property type="match status" value="1"/>
</dbReference>
<dbReference type="Gene3D" id="3.40.50.300">
    <property type="entry name" value="P-loop containing nucleotide triphosphate hydrolases"/>
    <property type="match status" value="1"/>
</dbReference>
<dbReference type="EMBL" id="LXXM01000226">
    <property type="protein sequence ID" value="PZS87693.1"/>
    <property type="molecule type" value="Genomic_DNA"/>
</dbReference>
<dbReference type="RefSeq" id="WP_111113657.1">
    <property type="nucleotide sequence ID" value="NZ_LXXM01000226.1"/>
</dbReference>
<proteinExistence type="predicted"/>
<name>A0A2W6HX37_STEMA</name>
<accession>A0A2W6HX37</accession>
<dbReference type="InterPro" id="IPR027417">
    <property type="entry name" value="P-loop_NTPase"/>
</dbReference>
<sequence>MARHIAVASPKGGVGKTMIALQLAGAFAARGERVCLVDHDPQGSCLIFGKVAANANIELPFVPTTATVRGFDTYIHDYPPGLADTFGLCRTVVVPTLLDAASYLVHKRGLRHFQELGLRVIPVAQRVRTDRKEQRDLLKHFEDGVVLRDRALYANCYGKGLTVASARGMPYLGLAQSEIERLAQAVDGGGK</sequence>
<evidence type="ECO:0000259" key="1">
    <source>
        <dbReference type="Pfam" id="PF01656"/>
    </source>
</evidence>
<comment type="caution">
    <text evidence="2">The sequence shown here is derived from an EMBL/GenBank/DDBJ whole genome shotgun (WGS) entry which is preliminary data.</text>
</comment>
<feature type="domain" description="CobQ/CobB/MinD/ParA nucleotide binding" evidence="1">
    <location>
        <begin position="5"/>
        <end position="99"/>
    </location>
</feature>
<gene>
    <name evidence="2" type="ORF">A7X83_01755</name>
</gene>
<reference evidence="2 3" key="1">
    <citation type="submission" date="2016-05" db="EMBL/GenBank/DDBJ databases">
        <authorList>
            <person name="Lavstsen T."/>
            <person name="Jespersen J.S."/>
        </authorList>
    </citation>
    <scope>NUCLEOTIDE SEQUENCE [LARGE SCALE GENOMIC DNA]</scope>
    <source>
        <strain evidence="2 3">SM-5815</strain>
    </source>
</reference>
<organism evidence="2 3">
    <name type="scientific">Stenotrophomonas maltophilia</name>
    <name type="common">Pseudomonas maltophilia</name>
    <name type="synonym">Xanthomonas maltophilia</name>
    <dbReference type="NCBI Taxonomy" id="40324"/>
    <lineage>
        <taxon>Bacteria</taxon>
        <taxon>Pseudomonadati</taxon>
        <taxon>Pseudomonadota</taxon>
        <taxon>Gammaproteobacteria</taxon>
        <taxon>Lysobacterales</taxon>
        <taxon>Lysobacteraceae</taxon>
        <taxon>Stenotrophomonas</taxon>
        <taxon>Stenotrophomonas maltophilia group</taxon>
    </lineage>
</organism>
<dbReference type="PANTHER" id="PTHR13696">
    <property type="entry name" value="P-LOOP CONTAINING NUCLEOSIDE TRIPHOSPHATE HYDROLASE"/>
    <property type="match status" value="1"/>
</dbReference>
<evidence type="ECO:0000313" key="3">
    <source>
        <dbReference type="Proteomes" id="UP000249614"/>
    </source>
</evidence>
<dbReference type="AlphaFoldDB" id="A0A2W6HX37"/>
<protein>
    <recommendedName>
        <fullName evidence="1">CobQ/CobB/MinD/ParA nucleotide binding domain-containing protein</fullName>
    </recommendedName>
</protein>
<dbReference type="Proteomes" id="UP000249614">
    <property type="component" value="Unassembled WGS sequence"/>
</dbReference>
<evidence type="ECO:0000313" key="2">
    <source>
        <dbReference type="EMBL" id="PZS87693.1"/>
    </source>
</evidence>
<dbReference type="InterPro" id="IPR002586">
    <property type="entry name" value="CobQ/CobB/MinD/ParA_Nub-bd_dom"/>
</dbReference>